<name>A0ABS7CQJ8_9BACT</name>
<feature type="chain" id="PRO_5045248732" description="Lipoprotein" evidence="2">
    <location>
        <begin position="28"/>
        <end position="405"/>
    </location>
</feature>
<evidence type="ECO:0000256" key="1">
    <source>
        <dbReference type="SAM" id="MobiDB-lite"/>
    </source>
</evidence>
<gene>
    <name evidence="3" type="ORF">K0O23_03535</name>
</gene>
<sequence>MKKFTIYILAPALALLALGCSSPTAMQSTEYDDMYYSSSDKTTYLEPEATAYNGLTETDNEVQRQTYAQGSNAVTDDYYADEYYDGRTYNPRDNWYQPNYSYVDPYWGSAYTPRHYAYSRRNMAFYDPFYDPFYYDPFFHDPFYRRPYWNSGISIMISYNYGWGGWGRPYPYHSRWYPNNPYYHGFYGGHYSNYYGYGNNYWVYDRPIVIGNRVKTQYGPRDARGAVVTDGNRGNGGRPVRGEAYQGDITGTENARPSRPSRSSDVVGSPATGTETKTSLPARPSRTEYYDPSQGRSRSTRQPANVGEQQRQQQQNERRVIQPTERRTREYTPTPRSTESRQRVRQNSVPQQQQRETPVRTRPTYEQRRESSQPSRSSEVRRESSSSSSSGSNNSGSSGRPRRGQ</sequence>
<feature type="region of interest" description="Disordered" evidence="1">
    <location>
        <begin position="219"/>
        <end position="405"/>
    </location>
</feature>
<dbReference type="Proteomes" id="UP000813018">
    <property type="component" value="Unassembled WGS sequence"/>
</dbReference>
<dbReference type="PROSITE" id="PS51257">
    <property type="entry name" value="PROKAR_LIPOPROTEIN"/>
    <property type="match status" value="1"/>
</dbReference>
<organism evidence="3 4">
    <name type="scientific">Pontibacter aydingkolensis</name>
    <dbReference type="NCBI Taxonomy" id="1911536"/>
    <lineage>
        <taxon>Bacteria</taxon>
        <taxon>Pseudomonadati</taxon>
        <taxon>Bacteroidota</taxon>
        <taxon>Cytophagia</taxon>
        <taxon>Cytophagales</taxon>
        <taxon>Hymenobacteraceae</taxon>
        <taxon>Pontibacter</taxon>
    </lineage>
</organism>
<evidence type="ECO:0000313" key="3">
    <source>
        <dbReference type="EMBL" id="MBW7466127.1"/>
    </source>
</evidence>
<feature type="compositionally biased region" description="Basic and acidic residues" evidence="1">
    <location>
        <begin position="357"/>
        <end position="371"/>
    </location>
</feature>
<evidence type="ECO:0000313" key="4">
    <source>
        <dbReference type="Proteomes" id="UP000813018"/>
    </source>
</evidence>
<feature type="compositionally biased region" description="Basic and acidic residues" evidence="1">
    <location>
        <begin position="316"/>
        <end position="330"/>
    </location>
</feature>
<evidence type="ECO:0000256" key="2">
    <source>
        <dbReference type="SAM" id="SignalP"/>
    </source>
</evidence>
<dbReference type="RefSeq" id="WP_219876011.1">
    <property type="nucleotide sequence ID" value="NZ_JAHYXK010000002.1"/>
</dbReference>
<accession>A0ABS7CQJ8</accession>
<feature type="signal peptide" evidence="2">
    <location>
        <begin position="1"/>
        <end position="27"/>
    </location>
</feature>
<reference evidence="3 4" key="1">
    <citation type="journal article" date="2016" name="Int. J. Syst. Evol. Microbiol.">
        <title>Pontibacter aydingkolensis sp. nov., isolated from soil of a salt lake.</title>
        <authorList>
            <person name="Osman G."/>
            <person name="Zhang T."/>
            <person name="Lou K."/>
            <person name="Gao Y."/>
            <person name="Chang W."/>
            <person name="Lin Q."/>
            <person name="Yang H.M."/>
            <person name="Huo X.D."/>
            <person name="Wang N."/>
        </authorList>
    </citation>
    <scope>NUCLEOTIDE SEQUENCE [LARGE SCALE GENOMIC DNA]</scope>
    <source>
        <strain evidence="3 4">KACC 19255</strain>
    </source>
</reference>
<dbReference type="EMBL" id="JAHYXK010000002">
    <property type="protein sequence ID" value="MBW7466127.1"/>
    <property type="molecule type" value="Genomic_DNA"/>
</dbReference>
<protein>
    <recommendedName>
        <fullName evidence="5">Lipoprotein</fullName>
    </recommendedName>
</protein>
<evidence type="ECO:0008006" key="5">
    <source>
        <dbReference type="Google" id="ProtNLM"/>
    </source>
</evidence>
<keyword evidence="2" id="KW-0732">Signal</keyword>
<feature type="compositionally biased region" description="Polar residues" evidence="1">
    <location>
        <begin position="294"/>
        <end position="303"/>
    </location>
</feature>
<feature type="compositionally biased region" description="Polar residues" evidence="1">
    <location>
        <begin position="345"/>
        <end position="356"/>
    </location>
</feature>
<keyword evidence="4" id="KW-1185">Reference proteome</keyword>
<feature type="compositionally biased region" description="Low complexity" evidence="1">
    <location>
        <begin position="385"/>
        <end position="399"/>
    </location>
</feature>
<proteinExistence type="predicted"/>
<comment type="caution">
    <text evidence="3">The sequence shown here is derived from an EMBL/GenBank/DDBJ whole genome shotgun (WGS) entry which is preliminary data.</text>
</comment>